<dbReference type="SUPFAM" id="SSF53448">
    <property type="entry name" value="Nucleotide-diphospho-sugar transferases"/>
    <property type="match status" value="1"/>
</dbReference>
<dbReference type="RefSeq" id="WP_140037909.1">
    <property type="nucleotide sequence ID" value="NZ_CP041040.1"/>
</dbReference>
<dbReference type="GO" id="GO:0016758">
    <property type="term" value="F:hexosyltransferase activity"/>
    <property type="evidence" value="ECO:0007669"/>
    <property type="project" value="UniProtKB-ARBA"/>
</dbReference>
<dbReference type="Proteomes" id="UP000316125">
    <property type="component" value="Chromosome"/>
</dbReference>
<dbReference type="Pfam" id="PF13692">
    <property type="entry name" value="Glyco_trans_1_4"/>
    <property type="match status" value="1"/>
</dbReference>
<dbReference type="Pfam" id="PF00535">
    <property type="entry name" value="Glycos_transf_2"/>
    <property type="match status" value="1"/>
</dbReference>
<dbReference type="CDD" id="cd03801">
    <property type="entry name" value="GT4_PimA-like"/>
    <property type="match status" value="1"/>
</dbReference>
<gene>
    <name evidence="2" type="ORF">FIV50_13745</name>
</gene>
<sequence length="783" mass="86447">MSSSPRVSIVMPLFNDEEFVAKALKSCLAQTLTDIEIICVDDSSTDATVEIVEETRRKDARIRLIRQPENRSAFQARRVGIEAATAPYILFLDGDDELAPNAASVTLRKAASAKADVVGFGVDIVTADSRAPRRFEAALQPKFGELSAPNIIPALFPVGEEANGHLWRYLFERSLLTKAYEDVDPHLSFYRANDLPITFLALANATRYVSTGERLYRYHFRRGTSGHVTESVERFAFLLNGVDPITSIASQVEEVAAKSPDPETLQRCYQSARLHLIASVLRSCVRETSGSLQRSCLALLEARVGKLDLIRAAVAFCGEALGPLSLATEGPLDSTSDRRSVLLHTAHLDTGGLQSVLLAQAAALSAAGYKVTIAVLRHTTREIDLPAGVTIELVGGDALDRVNRWLEICRDHSVDVIIDHHILYNENWAWRALAALSVGIPTIGWIHNFALRPIFDANQRTSFLTAHLRLLLRVVTLSPSDVAFWKLRGVDNVVYLPNPLSPLALDALRTAHERPYPLGRVELVWWGRLDGPTKQVLDLVATARELKARGVDFRLRIIGPDSKNLTADSVRRAISGHGVDEHVELLGERTALELATLLADAHALMSTSAIEGSPLTLLEAQAFGLPIVMYDLPWLTTAQHNGGMIRTPPNSPVALADAIRDAFRNTERYQELSNAARDFARTAAAVDVDALTIALLNDTLPALYSPDPTLADSRLLIDWLVRFSEMNYQKDSGISNNGAMRRELDRTRRRLEQISEGPSFRVGRVITYLPRKMSEAIRRLRAR</sequence>
<proteinExistence type="predicted"/>
<dbReference type="InterPro" id="IPR029044">
    <property type="entry name" value="Nucleotide-diphossugar_trans"/>
</dbReference>
<reference evidence="2 3" key="1">
    <citation type="submission" date="2019-06" db="EMBL/GenBank/DDBJ databases">
        <title>Complete genome of Microbacterium foliorum M2.</title>
        <authorList>
            <person name="Cao G."/>
        </authorList>
    </citation>
    <scope>NUCLEOTIDE SEQUENCE [LARGE SCALE GENOMIC DNA]</scope>
    <source>
        <strain evidence="2 3">M2</strain>
    </source>
</reference>
<dbReference type="SUPFAM" id="SSF53756">
    <property type="entry name" value="UDP-Glycosyltransferase/glycogen phosphorylase"/>
    <property type="match status" value="1"/>
</dbReference>
<dbReference type="Gene3D" id="3.90.550.10">
    <property type="entry name" value="Spore Coat Polysaccharide Biosynthesis Protein SpsA, Chain A"/>
    <property type="match status" value="1"/>
</dbReference>
<dbReference type="AlphaFoldDB" id="A0A4Y5YTT8"/>
<evidence type="ECO:0000313" key="3">
    <source>
        <dbReference type="Proteomes" id="UP000316125"/>
    </source>
</evidence>
<dbReference type="Gene3D" id="3.40.50.2000">
    <property type="entry name" value="Glycogen Phosphorylase B"/>
    <property type="match status" value="2"/>
</dbReference>
<dbReference type="InterPro" id="IPR001173">
    <property type="entry name" value="Glyco_trans_2-like"/>
</dbReference>
<accession>A0A4Y5YTT8</accession>
<name>A0A4Y5YTT8_9MICO</name>
<evidence type="ECO:0000259" key="1">
    <source>
        <dbReference type="Pfam" id="PF00535"/>
    </source>
</evidence>
<protein>
    <submittedName>
        <fullName evidence="2">Glycosyltransferase</fullName>
    </submittedName>
</protein>
<dbReference type="PANTHER" id="PTHR22916:SF3">
    <property type="entry name" value="UDP-GLCNAC:BETAGAL BETA-1,3-N-ACETYLGLUCOSAMINYLTRANSFERASE-LIKE PROTEIN 1"/>
    <property type="match status" value="1"/>
</dbReference>
<dbReference type="PANTHER" id="PTHR22916">
    <property type="entry name" value="GLYCOSYLTRANSFERASE"/>
    <property type="match status" value="1"/>
</dbReference>
<dbReference type="OrthoDB" id="5028260at2"/>
<keyword evidence="2" id="KW-0808">Transferase</keyword>
<dbReference type="EMBL" id="CP041040">
    <property type="protein sequence ID" value="QDE35759.1"/>
    <property type="molecule type" value="Genomic_DNA"/>
</dbReference>
<evidence type="ECO:0000313" key="2">
    <source>
        <dbReference type="EMBL" id="QDE35759.1"/>
    </source>
</evidence>
<feature type="domain" description="Glycosyltransferase 2-like" evidence="1">
    <location>
        <begin position="8"/>
        <end position="136"/>
    </location>
</feature>
<organism evidence="2 3">
    <name type="scientific">Microbacterium foliorum</name>
    <dbReference type="NCBI Taxonomy" id="104336"/>
    <lineage>
        <taxon>Bacteria</taxon>
        <taxon>Bacillati</taxon>
        <taxon>Actinomycetota</taxon>
        <taxon>Actinomycetes</taxon>
        <taxon>Micrococcales</taxon>
        <taxon>Microbacteriaceae</taxon>
        <taxon>Microbacterium</taxon>
    </lineage>
</organism>
<dbReference type="CDD" id="cd00761">
    <property type="entry name" value="Glyco_tranf_GTA_type"/>
    <property type="match status" value="1"/>
</dbReference>